<dbReference type="AlphaFoldDB" id="A0A087SC16"/>
<sequence length="265" mass="27810">MFQCEKERVASRAAEDKPHDSRHQYRGPLPHTHTKPCAPSAEGQRAKVAVDGGQEGLGAGQAQGYVAHLEVLHVVADLQVLAHVALARGAKGLDGEELALLHASGLAALNDGHALAAVDAVGRDAVPVQVAHRANGEGAAVQLHLVRLHDLLHLRADVAEPDVHARGADAGVGGRAHRVEQRRVTRVVRHGEGAVDDAAVDLRAKVHLHHVVVSQHRLVPGVGGVVRRHMVQGAAGGEGDARRQAPLLDHQPHWGSIGVEEGVGG</sequence>
<dbReference type="RefSeq" id="XP_011396140.1">
    <property type="nucleotide sequence ID" value="XM_011397838.1"/>
</dbReference>
<gene>
    <name evidence="2" type="ORF">F751_3461</name>
</gene>
<dbReference type="EMBL" id="KL662089">
    <property type="protein sequence ID" value="KFM23270.1"/>
    <property type="molecule type" value="Genomic_DNA"/>
</dbReference>
<evidence type="ECO:0000256" key="1">
    <source>
        <dbReference type="SAM" id="MobiDB-lite"/>
    </source>
</evidence>
<feature type="region of interest" description="Disordered" evidence="1">
    <location>
        <begin position="7"/>
        <end position="48"/>
    </location>
</feature>
<evidence type="ECO:0000313" key="2">
    <source>
        <dbReference type="EMBL" id="KFM23270.1"/>
    </source>
</evidence>
<evidence type="ECO:0000313" key="3">
    <source>
        <dbReference type="Proteomes" id="UP000028924"/>
    </source>
</evidence>
<dbReference type="GeneID" id="23614852"/>
<keyword evidence="3" id="KW-1185">Reference proteome</keyword>
<reference evidence="2 3" key="1">
    <citation type="journal article" date="2014" name="BMC Genomics">
        <title>Oil accumulation mechanisms of the oleaginous microalga Chlorella protothecoides revealed through its genome, transcriptomes, and proteomes.</title>
        <authorList>
            <person name="Gao C."/>
            <person name="Wang Y."/>
            <person name="Shen Y."/>
            <person name="Yan D."/>
            <person name="He X."/>
            <person name="Dai J."/>
            <person name="Wu Q."/>
        </authorList>
    </citation>
    <scope>NUCLEOTIDE SEQUENCE [LARGE SCALE GENOMIC DNA]</scope>
    <source>
        <strain evidence="2 3">0710</strain>
    </source>
</reference>
<proteinExistence type="predicted"/>
<protein>
    <submittedName>
        <fullName evidence="2">Uncharacterized protein</fullName>
    </submittedName>
</protein>
<name>A0A087SC16_AUXPR</name>
<dbReference type="KEGG" id="apro:F751_3461"/>
<dbReference type="Proteomes" id="UP000028924">
    <property type="component" value="Unassembled WGS sequence"/>
</dbReference>
<feature type="compositionally biased region" description="Basic and acidic residues" evidence="1">
    <location>
        <begin position="7"/>
        <end position="23"/>
    </location>
</feature>
<organism evidence="2 3">
    <name type="scientific">Auxenochlorella protothecoides</name>
    <name type="common">Green microalga</name>
    <name type="synonym">Chlorella protothecoides</name>
    <dbReference type="NCBI Taxonomy" id="3075"/>
    <lineage>
        <taxon>Eukaryota</taxon>
        <taxon>Viridiplantae</taxon>
        <taxon>Chlorophyta</taxon>
        <taxon>core chlorophytes</taxon>
        <taxon>Trebouxiophyceae</taxon>
        <taxon>Chlorellales</taxon>
        <taxon>Chlorellaceae</taxon>
        <taxon>Auxenochlorella</taxon>
    </lineage>
</organism>
<accession>A0A087SC16</accession>